<proteinExistence type="predicted"/>
<dbReference type="RefSeq" id="WP_117894562.1">
    <property type="nucleotide sequence ID" value="NZ_CABJCV010000006.1"/>
</dbReference>
<dbReference type="EMBL" id="QRUP01000006">
    <property type="protein sequence ID" value="RGR75070.1"/>
    <property type="molecule type" value="Genomic_DNA"/>
</dbReference>
<comment type="caution">
    <text evidence="1">The sequence shown here is derived from an EMBL/GenBank/DDBJ whole genome shotgun (WGS) entry which is preliminary data.</text>
</comment>
<organism evidence="1 2">
    <name type="scientific">Holdemania filiformis</name>
    <dbReference type="NCBI Taxonomy" id="61171"/>
    <lineage>
        <taxon>Bacteria</taxon>
        <taxon>Bacillati</taxon>
        <taxon>Bacillota</taxon>
        <taxon>Erysipelotrichia</taxon>
        <taxon>Erysipelotrichales</taxon>
        <taxon>Erysipelotrichaceae</taxon>
        <taxon>Holdemania</taxon>
    </lineage>
</organism>
<name>A0A412G3H5_9FIRM</name>
<keyword evidence="2" id="KW-1185">Reference proteome</keyword>
<sequence>MDTNDVLRVKYYSVNDLSAEFYVKRIEDIVCNFEIETKRTDINEIIELYNIQHFFRNKIYPIQWTKQQLNDYSEIVKNFSKVIGKFFSEINIETMESMFDTIYYDYRDDFWKLIEKYKVYDKISDEIFRNIILNKHFLLEDVLKCKNLVKKFSGEIVIYMEANPFCAEMMLSYYLEKHDRNIETLYFPAELSNEKKTLILDNYIASNSPNSNYLRLIFESNGTNDLCLPDRLRLRAKRKYDEQIEVLFKDRTGFEYGVQVSFSDTLDEEIKFEPYDNRTLSVSYSAKWIKENLDYPTLLNNFIYLFAYTDLQFRSLHVSRESQMSIIEKTLGIKGRKEYSTGIAFQQIQMLAQLQMIGYCKELEKYNIYLEDIIDWFFCNYLEEEFNVKGFSFNKSSRTASYLEKCRNIAAEFDSILKKFKIYCEDGEIDDELLHISTEHMFIKDIPSMLSNKYIYPCGNEYQRISHLLFSDQSIIHYIPKLSNKYNSFYCLLEKENIYYDMFNDYQISSIDWLIDHNIIKIDEEKRITPYREKIKILNELYEHDVVCFNYMKNYQSIIMELNKIGLIQFSSSLFSKPEQDYYNYLFNKSEFDNGLDIRNSYTHGTQRVNENQNKQEYFIFLRIMILIVIKINEEFCLKYPTKKEY</sequence>
<reference evidence="1 2" key="1">
    <citation type="submission" date="2018-08" db="EMBL/GenBank/DDBJ databases">
        <title>A genome reference for cultivated species of the human gut microbiota.</title>
        <authorList>
            <person name="Zou Y."/>
            <person name="Xue W."/>
            <person name="Luo G."/>
        </authorList>
    </citation>
    <scope>NUCLEOTIDE SEQUENCE [LARGE SCALE GENOMIC DNA]</scope>
    <source>
        <strain evidence="1 2">AF24-29</strain>
    </source>
</reference>
<protein>
    <submittedName>
        <fullName evidence="1">Uncharacterized protein</fullName>
    </submittedName>
</protein>
<accession>A0A412G3H5</accession>
<gene>
    <name evidence="1" type="ORF">DWY25_06555</name>
</gene>
<evidence type="ECO:0000313" key="1">
    <source>
        <dbReference type="EMBL" id="RGR75070.1"/>
    </source>
</evidence>
<evidence type="ECO:0000313" key="2">
    <source>
        <dbReference type="Proteomes" id="UP000284178"/>
    </source>
</evidence>
<dbReference type="AlphaFoldDB" id="A0A412G3H5"/>
<dbReference type="Proteomes" id="UP000284178">
    <property type="component" value="Unassembled WGS sequence"/>
</dbReference>
<dbReference type="GeneID" id="83015065"/>